<dbReference type="PANTHER" id="PTHR43396:SF6">
    <property type="entry name" value="ABL201WP"/>
    <property type="match status" value="1"/>
</dbReference>
<keyword evidence="4" id="KW-1185">Reference proteome</keyword>
<feature type="compositionally biased region" description="Basic residues" evidence="1">
    <location>
        <begin position="423"/>
        <end position="437"/>
    </location>
</feature>
<dbReference type="RefSeq" id="XP_066829516.1">
    <property type="nucleotide sequence ID" value="XM_066972592.1"/>
</dbReference>
<dbReference type="GeneID" id="92207774"/>
<name>A0ABP0ZJM6_9ASCO</name>
<dbReference type="SUPFAM" id="SSF46458">
    <property type="entry name" value="Globin-like"/>
    <property type="match status" value="1"/>
</dbReference>
<feature type="domain" description="Globin" evidence="2">
    <location>
        <begin position="175"/>
        <end position="318"/>
    </location>
</feature>
<reference evidence="3 4" key="1">
    <citation type="submission" date="2024-03" db="EMBL/GenBank/DDBJ databases">
        <authorList>
            <person name="Brejova B."/>
        </authorList>
    </citation>
    <scope>NUCLEOTIDE SEQUENCE [LARGE SCALE GENOMIC DNA]</scope>
    <source>
        <strain evidence="3 4">CBS 14171</strain>
    </source>
</reference>
<dbReference type="Proteomes" id="UP001497383">
    <property type="component" value="Chromosome 3"/>
</dbReference>
<accession>A0ABP0ZJM6</accession>
<dbReference type="InterPro" id="IPR012292">
    <property type="entry name" value="Globin/Proto"/>
</dbReference>
<sequence>MPVPPKQTTLGSPLQTQPKTTPNSSLRTRFQSSWGPSSSETKHHRSQSSPLKQAISRKAPLKDFDDESLVSLTSHESNDAASTIATSTDVGSIDNKNGTRHILPPIEYKLSTDLSQLAYSLYRVDTTESMKQEHLTRPERFGAKINLSQREIDMVRYTWNSMVQEERSSKARMPGQFPSEKTAVGSSLPRQATGSKNISCPVSLSLFCQQFYANALATAPELEKMFPSIKHQSVSFAGIMSLIISQLEDLSVLESYFVSLAKKHSRGLGIEPGQFEIMGEALIYTFKERFGEQFTLELEILWIKVYLFLANSLLQLGVDPIMKPEVLDGQMSIYGGANMHDSESMVTRSEYELRPQVSNTTTMSQSRDDRSSSHRRFFTRGTNTGGATDVDDAASSTSNLKRAQLQPKDHPVQPQLEQQQQKSPKKKSKNRKFNAFRRKGDCTIT</sequence>
<feature type="compositionally biased region" description="Low complexity" evidence="1">
    <location>
        <begin position="413"/>
        <end position="422"/>
    </location>
</feature>
<dbReference type="InterPro" id="IPR044399">
    <property type="entry name" value="Mb-like_M"/>
</dbReference>
<proteinExistence type="predicted"/>
<dbReference type="InterPro" id="IPR009050">
    <property type="entry name" value="Globin-like_sf"/>
</dbReference>
<feature type="region of interest" description="Disordered" evidence="1">
    <location>
        <begin position="354"/>
        <end position="445"/>
    </location>
</feature>
<evidence type="ECO:0000313" key="3">
    <source>
        <dbReference type="EMBL" id="CAK9438354.1"/>
    </source>
</evidence>
<dbReference type="CDD" id="cd01040">
    <property type="entry name" value="Mb-like"/>
    <property type="match status" value="1"/>
</dbReference>
<gene>
    <name evidence="3" type="ORF">LODBEIA_P25780</name>
</gene>
<evidence type="ECO:0000313" key="4">
    <source>
        <dbReference type="Proteomes" id="UP001497383"/>
    </source>
</evidence>
<dbReference type="PROSITE" id="PS01033">
    <property type="entry name" value="GLOBIN"/>
    <property type="match status" value="1"/>
</dbReference>
<feature type="compositionally biased region" description="Polar residues" evidence="1">
    <location>
        <begin position="1"/>
        <end position="39"/>
    </location>
</feature>
<dbReference type="Pfam" id="PF00042">
    <property type="entry name" value="Globin"/>
    <property type="match status" value="1"/>
</dbReference>
<feature type="region of interest" description="Disordered" evidence="1">
    <location>
        <begin position="167"/>
        <end position="190"/>
    </location>
</feature>
<feature type="region of interest" description="Disordered" evidence="1">
    <location>
        <begin position="1"/>
        <end position="60"/>
    </location>
</feature>
<dbReference type="InterPro" id="IPR000971">
    <property type="entry name" value="Globin"/>
</dbReference>
<dbReference type="PANTHER" id="PTHR43396">
    <property type="entry name" value="FLAVOHEMOPROTEIN"/>
    <property type="match status" value="1"/>
</dbReference>
<dbReference type="EMBL" id="OZ022407">
    <property type="protein sequence ID" value="CAK9438354.1"/>
    <property type="molecule type" value="Genomic_DNA"/>
</dbReference>
<organism evidence="3 4">
    <name type="scientific">Lodderomyces beijingensis</name>
    <dbReference type="NCBI Taxonomy" id="1775926"/>
    <lineage>
        <taxon>Eukaryota</taxon>
        <taxon>Fungi</taxon>
        <taxon>Dikarya</taxon>
        <taxon>Ascomycota</taxon>
        <taxon>Saccharomycotina</taxon>
        <taxon>Pichiomycetes</taxon>
        <taxon>Debaryomycetaceae</taxon>
        <taxon>Candida/Lodderomyces clade</taxon>
        <taxon>Lodderomyces</taxon>
    </lineage>
</organism>
<dbReference type="Gene3D" id="1.10.490.10">
    <property type="entry name" value="Globins"/>
    <property type="match status" value="1"/>
</dbReference>
<evidence type="ECO:0000259" key="2">
    <source>
        <dbReference type="PROSITE" id="PS01033"/>
    </source>
</evidence>
<evidence type="ECO:0000256" key="1">
    <source>
        <dbReference type="SAM" id="MobiDB-lite"/>
    </source>
</evidence>
<protein>
    <recommendedName>
        <fullName evidence="2">Globin domain-containing protein</fullName>
    </recommendedName>
</protein>